<dbReference type="EMBL" id="CP012670">
    <property type="protein sequence ID" value="AUX20602.1"/>
    <property type="molecule type" value="Genomic_DNA"/>
</dbReference>
<feature type="region of interest" description="Disordered" evidence="1">
    <location>
        <begin position="42"/>
        <end position="93"/>
    </location>
</feature>
<keyword evidence="2" id="KW-0732">Signal</keyword>
<gene>
    <name evidence="3" type="ORF">SOCEGT47_010740</name>
</gene>
<evidence type="ECO:0000313" key="3">
    <source>
        <dbReference type="EMBL" id="AUX20602.1"/>
    </source>
</evidence>
<feature type="chain" id="PRO_5020835133" description="VWFA domain-containing protein" evidence="2">
    <location>
        <begin position="31"/>
        <end position="466"/>
    </location>
</feature>
<organism evidence="3 4">
    <name type="scientific">Sorangium cellulosum</name>
    <name type="common">Polyangium cellulosum</name>
    <dbReference type="NCBI Taxonomy" id="56"/>
    <lineage>
        <taxon>Bacteria</taxon>
        <taxon>Pseudomonadati</taxon>
        <taxon>Myxococcota</taxon>
        <taxon>Polyangia</taxon>
        <taxon>Polyangiales</taxon>
        <taxon>Polyangiaceae</taxon>
        <taxon>Sorangium</taxon>
    </lineage>
</organism>
<feature type="signal peptide" evidence="2">
    <location>
        <begin position="1"/>
        <end position="30"/>
    </location>
</feature>
<dbReference type="InterPro" id="IPR036465">
    <property type="entry name" value="vWFA_dom_sf"/>
</dbReference>
<proteinExistence type="predicted"/>
<evidence type="ECO:0000256" key="2">
    <source>
        <dbReference type="SAM" id="SignalP"/>
    </source>
</evidence>
<dbReference type="Gene3D" id="3.40.50.410">
    <property type="entry name" value="von Willebrand factor, type A domain"/>
    <property type="match status" value="1"/>
</dbReference>
<protein>
    <recommendedName>
        <fullName evidence="5">VWFA domain-containing protein</fullName>
    </recommendedName>
</protein>
<name>A0A4V0NCW6_SORCE</name>
<evidence type="ECO:0000313" key="4">
    <source>
        <dbReference type="Proteomes" id="UP000295781"/>
    </source>
</evidence>
<accession>A0A4V0NCW6</accession>
<sequence>MRTVAPPNWKVHLKLSTKTLVALCGLGVVAAASLGGCSGGNGGESSGDDASGSGSGSGGDGGGGGTTGSGEGAGDLGTGGGLDIGGTSGTGGRLDEGSACVATKLQANYEQRPADIIFLIDNSGSMTEEIESVQRNINKNFADIIEASGIDYRVIMISQHGSHSATQSVCVAEPLGSGPCDPLPETPNSNPPHFYQYNVEVESLNSLCLALDTLKGAIQPKGEAVPNGWSEWLRPDSLKVFVEITDDGVDCSTTSLGEHNITLEDVLDDENQNVEGGTTSAARFDTALTQVAPEFFGTPDARNYMFFSFVGIEVNTPATEPWPADQPVTWRQCRPGSVDPGTTYQALSVMTGGLRYPINQFATYDAVFQAIANSVISGAKLVCEIEVPKAPGGHSLELDKVQIEFTPSDGGTKQIFTQVKSPEDCSAMAFYEQDGVIRLCEDTCVAVRQDNAARMELLYGCSVNPD</sequence>
<feature type="compositionally biased region" description="Gly residues" evidence="1">
    <location>
        <begin position="53"/>
        <end position="92"/>
    </location>
</feature>
<evidence type="ECO:0000256" key="1">
    <source>
        <dbReference type="SAM" id="MobiDB-lite"/>
    </source>
</evidence>
<dbReference type="SUPFAM" id="SSF53300">
    <property type="entry name" value="vWA-like"/>
    <property type="match status" value="1"/>
</dbReference>
<dbReference type="AlphaFoldDB" id="A0A4V0NCW6"/>
<reference evidence="3 4" key="1">
    <citation type="submission" date="2015-09" db="EMBL/GenBank/DDBJ databases">
        <title>Sorangium comparison.</title>
        <authorList>
            <person name="Zaburannyi N."/>
            <person name="Bunk B."/>
            <person name="Overmann J."/>
            <person name="Mueller R."/>
        </authorList>
    </citation>
    <scope>NUCLEOTIDE SEQUENCE [LARGE SCALE GENOMIC DNA]</scope>
    <source>
        <strain evidence="3 4">So ceGT47</strain>
    </source>
</reference>
<dbReference type="Proteomes" id="UP000295781">
    <property type="component" value="Chromosome"/>
</dbReference>
<evidence type="ECO:0008006" key="5">
    <source>
        <dbReference type="Google" id="ProtNLM"/>
    </source>
</evidence>